<comment type="caution">
    <text evidence="7">The sequence shown here is derived from an EMBL/GenBank/DDBJ whole genome shotgun (WGS) entry which is preliminary data.</text>
</comment>
<evidence type="ECO:0000256" key="4">
    <source>
        <dbReference type="ARBA" id="ARBA00022679"/>
    </source>
</evidence>
<evidence type="ECO:0000256" key="1">
    <source>
        <dbReference type="ARBA" id="ARBA00022490"/>
    </source>
</evidence>
<comment type="caution">
    <text evidence="6">Lacks conserved residue(s) required for the propagation of feature annotation.</text>
</comment>
<feature type="binding site" evidence="6">
    <location>
        <begin position="131"/>
        <end position="132"/>
    </location>
    <ligand>
        <name>S-adenosyl-L-methionine</name>
        <dbReference type="ChEBI" id="CHEBI:59789"/>
    </ligand>
</feature>
<evidence type="ECO:0000313" key="8">
    <source>
        <dbReference type="Proteomes" id="UP001215503"/>
    </source>
</evidence>
<feature type="binding site" evidence="6">
    <location>
        <position position="145"/>
    </location>
    <ligand>
        <name>S-adenosyl-L-methionine</name>
        <dbReference type="ChEBI" id="CHEBI:59789"/>
    </ligand>
</feature>
<gene>
    <name evidence="6 7" type="primary">rsmG</name>
    <name evidence="7" type="ORF">P2G67_06440</name>
</gene>
<accession>A0ABT5YKY6</accession>
<keyword evidence="4 6" id="KW-0808">Transferase</keyword>
<dbReference type="Proteomes" id="UP001215503">
    <property type="component" value="Unassembled WGS sequence"/>
</dbReference>
<keyword evidence="5 6" id="KW-0949">S-adenosyl-L-methionine</keyword>
<comment type="subcellular location">
    <subcellularLocation>
        <location evidence="6">Cytoplasm</location>
    </subcellularLocation>
</comment>
<evidence type="ECO:0000256" key="3">
    <source>
        <dbReference type="ARBA" id="ARBA00022603"/>
    </source>
</evidence>
<evidence type="ECO:0000313" key="7">
    <source>
        <dbReference type="EMBL" id="MDF2095610.1"/>
    </source>
</evidence>
<dbReference type="GO" id="GO:0008168">
    <property type="term" value="F:methyltransferase activity"/>
    <property type="evidence" value="ECO:0007669"/>
    <property type="project" value="UniProtKB-KW"/>
</dbReference>
<comment type="similarity">
    <text evidence="6">Belongs to the methyltransferase superfamily. RNA methyltransferase RsmG family.</text>
</comment>
<protein>
    <recommendedName>
        <fullName evidence="6">Ribosomal RNA small subunit methyltransferase G</fullName>
        <ecNumber evidence="6">2.1.1.170</ecNumber>
    </recommendedName>
    <alternativeName>
        <fullName evidence="6">16S rRNA 7-methylguanosine methyltransferase</fullName>
        <shortName evidence="6">16S rRNA m7G methyltransferase</shortName>
    </alternativeName>
</protein>
<evidence type="ECO:0000256" key="5">
    <source>
        <dbReference type="ARBA" id="ARBA00022691"/>
    </source>
</evidence>
<sequence>MSVAPAPLKPEDFARALGVSRETMQRLETYAGLLQKWNRSINLVSRESLIDLWRRHFLDSAQLLAFLPPPPPDRPLRILDLGSGAGFPGMVLAMLGAGEMHLVESDRRKCAFLREVARTTGTQVLVRPQRVEHIEGLRADVVTARALAPLDRLLDYARPLLLHEGVCLFLKGRAVEREISQLPRDPTLRMETFPSRAASDSVILRIGSLAS</sequence>
<feature type="binding site" evidence="6">
    <location>
        <position position="87"/>
    </location>
    <ligand>
        <name>S-adenosyl-L-methionine</name>
        <dbReference type="ChEBI" id="CHEBI:59789"/>
    </ligand>
</feature>
<keyword evidence="3 6" id="KW-0489">Methyltransferase</keyword>
<feature type="binding site" evidence="6">
    <location>
        <position position="82"/>
    </location>
    <ligand>
        <name>S-adenosyl-L-methionine</name>
        <dbReference type="ChEBI" id="CHEBI:59789"/>
    </ligand>
</feature>
<dbReference type="PANTHER" id="PTHR31760">
    <property type="entry name" value="S-ADENOSYL-L-METHIONINE-DEPENDENT METHYLTRANSFERASES SUPERFAMILY PROTEIN"/>
    <property type="match status" value="1"/>
</dbReference>
<dbReference type="PANTHER" id="PTHR31760:SF0">
    <property type="entry name" value="S-ADENOSYL-L-METHIONINE-DEPENDENT METHYLTRANSFERASES SUPERFAMILY PROTEIN"/>
    <property type="match status" value="1"/>
</dbReference>
<proteinExistence type="inferred from homology"/>
<dbReference type="EC" id="2.1.1.170" evidence="6"/>
<comment type="catalytic activity">
    <reaction evidence="6">
        <text>guanosine(527) in 16S rRNA + S-adenosyl-L-methionine = N(7)-methylguanosine(527) in 16S rRNA + S-adenosyl-L-homocysteine</text>
        <dbReference type="Rhea" id="RHEA:42732"/>
        <dbReference type="Rhea" id="RHEA-COMP:10209"/>
        <dbReference type="Rhea" id="RHEA-COMP:10210"/>
        <dbReference type="ChEBI" id="CHEBI:57856"/>
        <dbReference type="ChEBI" id="CHEBI:59789"/>
        <dbReference type="ChEBI" id="CHEBI:74269"/>
        <dbReference type="ChEBI" id="CHEBI:74480"/>
        <dbReference type="EC" id="2.1.1.170"/>
    </reaction>
</comment>
<keyword evidence="8" id="KW-1185">Reference proteome</keyword>
<organism evidence="7 8">
    <name type="scientific">Aquibaculum arenosum</name>
    <dbReference type="NCBI Taxonomy" id="3032591"/>
    <lineage>
        <taxon>Bacteria</taxon>
        <taxon>Pseudomonadati</taxon>
        <taxon>Pseudomonadota</taxon>
        <taxon>Alphaproteobacteria</taxon>
        <taxon>Rhodospirillales</taxon>
        <taxon>Rhodovibrionaceae</taxon>
        <taxon>Aquibaculum</taxon>
    </lineage>
</organism>
<keyword evidence="1 6" id="KW-0963">Cytoplasm</keyword>
<dbReference type="EMBL" id="JARHUD010000003">
    <property type="protein sequence ID" value="MDF2095610.1"/>
    <property type="molecule type" value="Genomic_DNA"/>
</dbReference>
<dbReference type="GO" id="GO:0032259">
    <property type="term" value="P:methylation"/>
    <property type="evidence" value="ECO:0007669"/>
    <property type="project" value="UniProtKB-KW"/>
</dbReference>
<dbReference type="HAMAP" id="MF_00074">
    <property type="entry name" value="16SrRNA_methyltr_G"/>
    <property type="match status" value="1"/>
</dbReference>
<comment type="function">
    <text evidence="6">Specifically methylates the N7 position of guanine in position 527 of 16S rRNA.</text>
</comment>
<evidence type="ECO:0000256" key="2">
    <source>
        <dbReference type="ARBA" id="ARBA00022552"/>
    </source>
</evidence>
<dbReference type="InterPro" id="IPR003682">
    <property type="entry name" value="rRNA_ssu_MeTfrase_G"/>
</dbReference>
<dbReference type="RefSeq" id="WP_275821201.1">
    <property type="nucleotide sequence ID" value="NZ_JARHUD010000003.1"/>
</dbReference>
<dbReference type="InterPro" id="IPR029063">
    <property type="entry name" value="SAM-dependent_MTases_sf"/>
</dbReference>
<reference evidence="7 8" key="1">
    <citation type="submission" date="2023-03" db="EMBL/GenBank/DDBJ databases">
        <title>Fodinicurvata sp. CAU 1616 isolated from sea sendiment.</title>
        <authorList>
            <person name="Kim W."/>
        </authorList>
    </citation>
    <scope>NUCLEOTIDE SEQUENCE [LARGE SCALE GENOMIC DNA]</scope>
    <source>
        <strain evidence="7 8">CAU 1616</strain>
    </source>
</reference>
<dbReference type="NCBIfam" id="TIGR00138">
    <property type="entry name" value="rsmG_gidB"/>
    <property type="match status" value="1"/>
</dbReference>
<keyword evidence="2 6" id="KW-0698">rRNA processing</keyword>
<dbReference type="Pfam" id="PF02527">
    <property type="entry name" value="GidB"/>
    <property type="match status" value="1"/>
</dbReference>
<dbReference type="Gene3D" id="3.40.50.150">
    <property type="entry name" value="Vaccinia Virus protein VP39"/>
    <property type="match status" value="1"/>
</dbReference>
<name>A0ABT5YKY6_9PROT</name>
<evidence type="ECO:0000256" key="6">
    <source>
        <dbReference type="HAMAP-Rule" id="MF_00074"/>
    </source>
</evidence>
<dbReference type="SUPFAM" id="SSF53335">
    <property type="entry name" value="S-adenosyl-L-methionine-dependent methyltransferases"/>
    <property type="match status" value="1"/>
</dbReference>